<feature type="region of interest" description="Disordered" evidence="1">
    <location>
        <begin position="43"/>
        <end position="68"/>
    </location>
</feature>
<organism evidence="2 3">
    <name type="scientific">Symbiodinium natans</name>
    <dbReference type="NCBI Taxonomy" id="878477"/>
    <lineage>
        <taxon>Eukaryota</taxon>
        <taxon>Sar</taxon>
        <taxon>Alveolata</taxon>
        <taxon>Dinophyceae</taxon>
        <taxon>Suessiales</taxon>
        <taxon>Symbiodiniaceae</taxon>
        <taxon>Symbiodinium</taxon>
    </lineage>
</organism>
<keyword evidence="3" id="KW-1185">Reference proteome</keyword>
<feature type="compositionally biased region" description="Polar residues" evidence="1">
    <location>
        <begin position="46"/>
        <end position="63"/>
    </location>
</feature>
<accession>A0A812QDS8</accession>
<dbReference type="AlphaFoldDB" id="A0A812QDS8"/>
<dbReference type="Proteomes" id="UP000604046">
    <property type="component" value="Unassembled WGS sequence"/>
</dbReference>
<comment type="caution">
    <text evidence="2">The sequence shown here is derived from an EMBL/GenBank/DDBJ whole genome shotgun (WGS) entry which is preliminary data.</text>
</comment>
<gene>
    <name evidence="2" type="ORF">SNAT2548_LOCUS20817</name>
</gene>
<evidence type="ECO:0000256" key="1">
    <source>
        <dbReference type="SAM" id="MobiDB-lite"/>
    </source>
</evidence>
<sequence length="163" mass="17988">MGSATLRFERSSDFALRSCMKASSEVEDDWRLVVAAPSRDRYDWKPQSNRQDAQQAEQANVKKTSLPKRLSETAVPEAHFANSFERRFCISLSVATECHISSCVLTYCSHADAPAVLPKTLRRGVGSLFVKSIGKASLQLEQAKLKPGFGLLRSRKGQGQAKA</sequence>
<proteinExistence type="predicted"/>
<name>A0A812QDS8_9DINO</name>
<evidence type="ECO:0000313" key="2">
    <source>
        <dbReference type="EMBL" id="CAE7381339.1"/>
    </source>
</evidence>
<reference evidence="2" key="1">
    <citation type="submission" date="2021-02" db="EMBL/GenBank/DDBJ databases">
        <authorList>
            <person name="Dougan E. K."/>
            <person name="Rhodes N."/>
            <person name="Thang M."/>
            <person name="Chan C."/>
        </authorList>
    </citation>
    <scope>NUCLEOTIDE SEQUENCE</scope>
</reference>
<dbReference type="EMBL" id="CAJNDS010002224">
    <property type="protein sequence ID" value="CAE7381339.1"/>
    <property type="molecule type" value="Genomic_DNA"/>
</dbReference>
<evidence type="ECO:0000313" key="3">
    <source>
        <dbReference type="Proteomes" id="UP000604046"/>
    </source>
</evidence>
<protein>
    <submittedName>
        <fullName evidence="2">Uncharacterized protein</fullName>
    </submittedName>
</protein>